<dbReference type="Pfam" id="PF00753">
    <property type="entry name" value="Lactamase_B"/>
    <property type="match status" value="1"/>
</dbReference>
<evidence type="ECO:0000259" key="1">
    <source>
        <dbReference type="SMART" id="SM00849"/>
    </source>
</evidence>
<feature type="domain" description="Metallo-beta-lactamase" evidence="1">
    <location>
        <begin position="44"/>
        <end position="243"/>
    </location>
</feature>
<dbReference type="EMBL" id="MGLG01000030">
    <property type="protein sequence ID" value="OGN41089.1"/>
    <property type="molecule type" value="Genomic_DNA"/>
</dbReference>
<dbReference type="AlphaFoldDB" id="A0A1F8HVD0"/>
<comment type="caution">
    <text evidence="2">The sequence shown here is derived from an EMBL/GenBank/DDBJ whole genome shotgun (WGS) entry which is preliminary data.</text>
</comment>
<dbReference type="Gene3D" id="3.60.15.10">
    <property type="entry name" value="Ribonuclease Z/Hydroxyacylglutathione hydrolase-like"/>
    <property type="match status" value="1"/>
</dbReference>
<reference evidence="2 3" key="1">
    <citation type="journal article" date="2016" name="Nat. Commun.">
        <title>Thousands of microbial genomes shed light on interconnected biogeochemical processes in an aquifer system.</title>
        <authorList>
            <person name="Anantharaman K."/>
            <person name="Brown C.T."/>
            <person name="Hug L.A."/>
            <person name="Sharon I."/>
            <person name="Castelle C.J."/>
            <person name="Probst A.J."/>
            <person name="Thomas B.C."/>
            <person name="Singh A."/>
            <person name="Wilkins M.J."/>
            <person name="Karaoz U."/>
            <person name="Brodie E.L."/>
            <person name="Williams K.H."/>
            <person name="Hubbard S.S."/>
            <person name="Banfield J.F."/>
        </authorList>
    </citation>
    <scope>NUCLEOTIDE SEQUENCE [LARGE SCALE GENOMIC DNA]</scope>
</reference>
<dbReference type="SUPFAM" id="SSF56281">
    <property type="entry name" value="Metallo-hydrolase/oxidoreductase"/>
    <property type="match status" value="1"/>
</dbReference>
<sequence length="289" mass="31907">MLFKRFTIIHLVVFLCLSVLAWTTYSAAFLKDGLLKVYFLDVGQGDAMFIEAPNGNQVLIDGGPDGKVLSELGKIMPFYDHDINLIALSHPQEDHAAGLIEVLKKYDVKNILWAEGEYNSPIFGTWREAVKDENAEEIDAVAGKTIDLGNGVILMVLFPTNSTSGSFVKNPNDNSVVIMLEYKENGFLFTGDAEAAIERKLVGMGTDLKADVLKVGHHGSNTSTTEGFLSKIKPQVAVIEVGAKNRYGHPRKEVLSRLDMNNTKYYRTDNDGTIKIISDGQNFQIFTAQ</sequence>
<dbReference type="InterPro" id="IPR035681">
    <property type="entry name" value="ComA-like_MBL"/>
</dbReference>
<dbReference type="PANTHER" id="PTHR30619">
    <property type="entry name" value="DNA INTERNALIZATION/COMPETENCE PROTEIN COMEC/REC2"/>
    <property type="match status" value="1"/>
</dbReference>
<organism evidence="2 3">
    <name type="scientific">Candidatus Yanofskybacteria bacterium RIFOXYD1_FULL_42_10</name>
    <dbReference type="NCBI Taxonomy" id="1802718"/>
    <lineage>
        <taxon>Bacteria</taxon>
        <taxon>Candidatus Yanofskyibacteriota</taxon>
    </lineage>
</organism>
<gene>
    <name evidence="2" type="ORF">A2606_00205</name>
</gene>
<dbReference type="InterPro" id="IPR001279">
    <property type="entry name" value="Metallo-B-lactamas"/>
</dbReference>
<dbReference type="CDD" id="cd07731">
    <property type="entry name" value="ComA-like_MBL-fold"/>
    <property type="match status" value="1"/>
</dbReference>
<proteinExistence type="predicted"/>
<evidence type="ECO:0000313" key="2">
    <source>
        <dbReference type="EMBL" id="OGN41089.1"/>
    </source>
</evidence>
<dbReference type="InterPro" id="IPR052159">
    <property type="entry name" value="Competence_DNA_uptake"/>
</dbReference>
<dbReference type="SMART" id="SM00849">
    <property type="entry name" value="Lactamase_B"/>
    <property type="match status" value="1"/>
</dbReference>
<evidence type="ECO:0000313" key="3">
    <source>
        <dbReference type="Proteomes" id="UP000178043"/>
    </source>
</evidence>
<dbReference type="InterPro" id="IPR036866">
    <property type="entry name" value="RibonucZ/Hydroxyglut_hydro"/>
</dbReference>
<protein>
    <recommendedName>
        <fullName evidence="1">Metallo-beta-lactamase domain-containing protein</fullName>
    </recommendedName>
</protein>
<dbReference type="Proteomes" id="UP000178043">
    <property type="component" value="Unassembled WGS sequence"/>
</dbReference>
<dbReference type="PANTHER" id="PTHR30619:SF7">
    <property type="entry name" value="BETA-LACTAMASE DOMAIN PROTEIN"/>
    <property type="match status" value="1"/>
</dbReference>
<name>A0A1F8HVD0_9BACT</name>
<accession>A0A1F8HVD0</accession>